<sequence>MVDVSMAVESYSRASLHSSEIWVITLGFIFGMFVVILLISWSLCINFYEMCCTSRCCSKECSSKDVATEDG</sequence>
<evidence type="ECO:0000256" key="1">
    <source>
        <dbReference type="SAM" id="Phobius"/>
    </source>
</evidence>
<dbReference type="EMBL" id="ACVC01000151">
    <property type="protein sequence ID" value="EFO63010.1"/>
    <property type="molecule type" value="Genomic_DNA"/>
</dbReference>
<keyword evidence="1" id="KW-1133">Transmembrane helix</keyword>
<feature type="transmembrane region" description="Helical" evidence="1">
    <location>
        <begin position="21"/>
        <end position="48"/>
    </location>
</feature>
<proteinExistence type="predicted"/>
<gene>
    <name evidence="2" type="ORF">GLP15_2768</name>
</gene>
<evidence type="ECO:0000313" key="3">
    <source>
        <dbReference type="Proteomes" id="UP000008974"/>
    </source>
</evidence>
<reference evidence="2 3" key="1">
    <citation type="journal article" date="2010" name="BMC Genomics">
        <title>Genome analysis and comparative genomics of a Giardia intestinalis assemblage E isolate.</title>
        <authorList>
            <person name="Jerlstrom-Hultqvist J."/>
            <person name="Franzen O."/>
            <person name="Ankarklev J."/>
            <person name="Xu F."/>
            <person name="Nohynkova E."/>
            <person name="Andersson J.O."/>
            <person name="Svard S.G."/>
            <person name="Andersson B."/>
        </authorList>
    </citation>
    <scope>NUCLEOTIDE SEQUENCE [LARGE SCALE GENOMIC DNA]</scope>
    <source>
        <strain evidence="2 3">P15</strain>
    </source>
</reference>
<dbReference type="AlphaFoldDB" id="E1F3F2"/>
<protein>
    <submittedName>
        <fullName evidence="2">Uncharacterized protein</fullName>
    </submittedName>
</protein>
<keyword evidence="1" id="KW-0812">Transmembrane</keyword>
<evidence type="ECO:0000313" key="2">
    <source>
        <dbReference type="EMBL" id="EFO63010.1"/>
    </source>
</evidence>
<comment type="caution">
    <text evidence="2">The sequence shown here is derived from an EMBL/GenBank/DDBJ whole genome shotgun (WGS) entry which is preliminary data.</text>
</comment>
<accession>E1F3F2</accession>
<keyword evidence="1" id="KW-0472">Membrane</keyword>
<dbReference type="OMA" id="MCCTSRC"/>
<name>E1F3F2_GIAIA</name>
<dbReference type="VEuPathDB" id="GiardiaDB:GLP15_2768"/>
<dbReference type="Proteomes" id="UP000008974">
    <property type="component" value="Unassembled WGS sequence"/>
</dbReference>
<organism evidence="2 3">
    <name type="scientific">Giardia intestinalis (strain P15)</name>
    <name type="common">Giardia lamblia</name>
    <dbReference type="NCBI Taxonomy" id="658858"/>
    <lineage>
        <taxon>Eukaryota</taxon>
        <taxon>Metamonada</taxon>
        <taxon>Diplomonadida</taxon>
        <taxon>Hexamitidae</taxon>
        <taxon>Giardiinae</taxon>
        <taxon>Giardia</taxon>
    </lineage>
</organism>
<dbReference type="OrthoDB" id="10251532at2759"/>